<dbReference type="Proteomes" id="UP000286746">
    <property type="component" value="Unassembled WGS sequence"/>
</dbReference>
<dbReference type="AlphaFoldDB" id="A0A401W208"/>
<proteinExistence type="predicted"/>
<protein>
    <submittedName>
        <fullName evidence="2">Serine protease</fullName>
    </submittedName>
</protein>
<sequence>MNRPLVGALATAVLSATALIGATGTAGAATTADAAATANPTAARAAATAQLQAVRDVRVKPKAVNFAGTVALSNCSGSIVRMPTSTDNDPALVMSNGHCLESGMPDPGEVVVDQPSSRSFTVLNASAGNLGTVRATKVVYGTMTDTDVSFYELSSTYAQIKQRYGIKALDIATSHPAKGAGITVVSGYWKKTFSCNIDGFVPQLKEGGYLMKDSVRYTSACKTYGGTSGSPVIDNATGKVTAINNTGNEDGARCTMNNPCEIDENGKVTVRKGINYAQQIYTIPKCFGTGNKLDLGRAGCVLPKP</sequence>
<name>A0A401W208_STREY</name>
<dbReference type="InterPro" id="IPR009003">
    <property type="entry name" value="Peptidase_S1_PA"/>
</dbReference>
<feature type="chain" id="PRO_5019302030" evidence="1">
    <location>
        <begin position="29"/>
        <end position="305"/>
    </location>
</feature>
<dbReference type="EMBL" id="BHZD01000001">
    <property type="protein sequence ID" value="GCD43359.1"/>
    <property type="molecule type" value="Genomic_DNA"/>
</dbReference>
<organism evidence="2 3">
    <name type="scientific">Streptomyces paromomycinus</name>
    <name type="common">Streptomyces rimosus subsp. paromomycinus</name>
    <dbReference type="NCBI Taxonomy" id="92743"/>
    <lineage>
        <taxon>Bacteria</taxon>
        <taxon>Bacillati</taxon>
        <taxon>Actinomycetota</taxon>
        <taxon>Actinomycetes</taxon>
        <taxon>Kitasatosporales</taxon>
        <taxon>Streptomycetaceae</taxon>
        <taxon>Streptomyces</taxon>
    </lineage>
</organism>
<comment type="caution">
    <text evidence="2">The sequence shown here is derived from an EMBL/GenBank/DDBJ whole genome shotgun (WGS) entry which is preliminary data.</text>
</comment>
<dbReference type="Gene3D" id="2.40.10.10">
    <property type="entry name" value="Trypsin-like serine proteases"/>
    <property type="match status" value="1"/>
</dbReference>
<keyword evidence="1" id="KW-0732">Signal</keyword>
<evidence type="ECO:0000313" key="3">
    <source>
        <dbReference type="Proteomes" id="UP000286746"/>
    </source>
</evidence>
<dbReference type="RefSeq" id="WP_125054501.1">
    <property type="nucleotide sequence ID" value="NZ_BHZD01000001.1"/>
</dbReference>
<keyword evidence="2" id="KW-0645">Protease</keyword>
<dbReference type="Pfam" id="PF13365">
    <property type="entry name" value="Trypsin_2"/>
    <property type="match status" value="1"/>
</dbReference>
<keyword evidence="3" id="KW-1185">Reference proteome</keyword>
<keyword evidence="2" id="KW-0378">Hydrolase</keyword>
<dbReference type="GO" id="GO:0006508">
    <property type="term" value="P:proteolysis"/>
    <property type="evidence" value="ECO:0007669"/>
    <property type="project" value="UniProtKB-KW"/>
</dbReference>
<accession>A0A401W208</accession>
<evidence type="ECO:0000313" key="2">
    <source>
        <dbReference type="EMBL" id="GCD43359.1"/>
    </source>
</evidence>
<feature type="signal peptide" evidence="1">
    <location>
        <begin position="1"/>
        <end position="28"/>
    </location>
</feature>
<gene>
    <name evidence="2" type="ORF">GKJPGBOP_03040</name>
</gene>
<evidence type="ECO:0000256" key="1">
    <source>
        <dbReference type="SAM" id="SignalP"/>
    </source>
</evidence>
<reference evidence="2 3" key="1">
    <citation type="submission" date="2018-11" db="EMBL/GenBank/DDBJ databases">
        <title>Whole genome sequence of Streptomyces paromomycinus NBRC 15454(T).</title>
        <authorList>
            <person name="Komaki H."/>
            <person name="Tamura T."/>
        </authorList>
    </citation>
    <scope>NUCLEOTIDE SEQUENCE [LARGE SCALE GENOMIC DNA]</scope>
    <source>
        <strain evidence="2 3">NBRC 15454</strain>
    </source>
</reference>
<dbReference type="GO" id="GO:0008233">
    <property type="term" value="F:peptidase activity"/>
    <property type="evidence" value="ECO:0007669"/>
    <property type="project" value="UniProtKB-KW"/>
</dbReference>
<dbReference type="InterPro" id="IPR043504">
    <property type="entry name" value="Peptidase_S1_PA_chymotrypsin"/>
</dbReference>
<dbReference type="SUPFAM" id="SSF50494">
    <property type="entry name" value="Trypsin-like serine proteases"/>
    <property type="match status" value="1"/>
</dbReference>